<reference evidence="1 2" key="1">
    <citation type="submission" date="2021-04" db="EMBL/GenBank/DDBJ databases">
        <authorList>
            <person name="Shkoporov A.N."/>
            <person name="Stockdale S.R."/>
            <person name="Guerin E."/>
            <person name="Ross R.P."/>
            <person name="Hill C."/>
        </authorList>
    </citation>
    <scope>NUCLEOTIDE SEQUENCE [LARGE SCALE GENOMIC DNA]</scope>
    <source>
        <strain evidence="2">cr18_1</strain>
    </source>
</reference>
<gene>
    <name evidence="1" type="primary">gp_22722</name>
</gene>
<proteinExistence type="predicted"/>
<sequence length="142" mass="16656">MKAIRLMLWLSLIGIAMMTTIVSCKIQSQHETQQEDKQDSLVWESASFFPYYIITMKESHNSLGESCYWLIYDDLDAGFDNEVVSMDEETYHIIHDMWKTSMRCNSHYANQYNADLLRMMEDYEPIIYNNNGTAVLLLSDKD</sequence>
<organism evidence="1 2">
    <name type="scientific">uncultured phage cr18_1</name>
    <dbReference type="NCBI Taxonomy" id="2986407"/>
    <lineage>
        <taxon>Viruses</taxon>
        <taxon>Duplodnaviria</taxon>
        <taxon>Heunggongvirae</taxon>
        <taxon>Uroviricota</taxon>
        <taxon>Caudoviricetes</taxon>
        <taxon>Crassvirales</taxon>
        <taxon>Steigviridae</taxon>
        <taxon>Asinivirinae</taxon>
        <taxon>Lebriduvirus</taxon>
        <taxon>Lebriduvirus gastrointestinalis</taxon>
    </lineage>
</organism>
<name>A0AAE7V462_9CAUD</name>
<dbReference type="EMBL" id="MZ130485">
    <property type="protein sequence ID" value="QWM90058.1"/>
    <property type="molecule type" value="Genomic_DNA"/>
</dbReference>
<dbReference type="GeneID" id="75691970"/>
<dbReference type="PROSITE" id="PS51257">
    <property type="entry name" value="PROKAR_LIPOPROTEIN"/>
    <property type="match status" value="1"/>
</dbReference>
<keyword evidence="2" id="KW-1185">Reference proteome</keyword>
<dbReference type="Proteomes" id="UP000827799">
    <property type="component" value="Segment"/>
</dbReference>
<dbReference type="KEGG" id="vg:75691970"/>
<dbReference type="RefSeq" id="YP_010359630.1">
    <property type="nucleotide sequence ID" value="NC_062775.1"/>
</dbReference>
<evidence type="ECO:0000313" key="2">
    <source>
        <dbReference type="Proteomes" id="UP000827799"/>
    </source>
</evidence>
<evidence type="ECO:0000313" key="1">
    <source>
        <dbReference type="EMBL" id="QWM90058.1"/>
    </source>
</evidence>
<protein>
    <submittedName>
        <fullName evidence="1">Uncharacterized protein</fullName>
    </submittedName>
</protein>
<accession>A0AAE7V462</accession>